<dbReference type="EMBL" id="MU007015">
    <property type="protein sequence ID" value="KAF2434913.1"/>
    <property type="molecule type" value="Genomic_DNA"/>
</dbReference>
<protein>
    <recommendedName>
        <fullName evidence="1">Glyoxalase-like domain-containing protein</fullName>
    </recommendedName>
</protein>
<dbReference type="Gene3D" id="3.10.180.10">
    <property type="entry name" value="2,3-Dihydroxybiphenyl 1,2-Dioxygenase, domain 1"/>
    <property type="match status" value="1"/>
</dbReference>
<evidence type="ECO:0000259" key="1">
    <source>
        <dbReference type="Pfam" id="PF18029"/>
    </source>
</evidence>
<dbReference type="Proteomes" id="UP000800235">
    <property type="component" value="Unassembled WGS sequence"/>
</dbReference>
<dbReference type="InterPro" id="IPR052164">
    <property type="entry name" value="Anthracycline_SecMetBiosynth"/>
</dbReference>
<dbReference type="Pfam" id="PF18029">
    <property type="entry name" value="Glyoxalase_6"/>
    <property type="match status" value="1"/>
</dbReference>
<sequence>MAESTSNPSNQSTTTPPFQYKKPATNCVCFITIPVTNHSRAQRFYASVFDWKFWTAPGSDATIFHTGGELMGRLFVREESEVTTSAAGVTLYVLVDDVDKSLRKVFEAGGSVEKEKFTEGGHTEMGLFRDTEGNLGGVLKWLM</sequence>
<dbReference type="CDD" id="cd07247">
    <property type="entry name" value="SgaA_N_like"/>
    <property type="match status" value="1"/>
</dbReference>
<dbReference type="PANTHER" id="PTHR33993">
    <property type="entry name" value="GLYOXALASE-RELATED"/>
    <property type="match status" value="1"/>
</dbReference>
<proteinExistence type="predicted"/>
<dbReference type="InterPro" id="IPR041581">
    <property type="entry name" value="Glyoxalase_6"/>
</dbReference>
<evidence type="ECO:0000313" key="3">
    <source>
        <dbReference type="Proteomes" id="UP000800235"/>
    </source>
</evidence>
<accession>A0A9P4P153</accession>
<dbReference type="OrthoDB" id="447346at2759"/>
<evidence type="ECO:0000313" key="2">
    <source>
        <dbReference type="EMBL" id="KAF2434913.1"/>
    </source>
</evidence>
<comment type="caution">
    <text evidence="2">The sequence shown here is derived from an EMBL/GenBank/DDBJ whole genome shotgun (WGS) entry which is preliminary data.</text>
</comment>
<name>A0A9P4P153_9PEZI</name>
<dbReference type="InterPro" id="IPR029068">
    <property type="entry name" value="Glyas_Bleomycin-R_OHBP_Dase"/>
</dbReference>
<gene>
    <name evidence="2" type="ORF">EJ08DRAFT_646352</name>
</gene>
<reference evidence="2" key="1">
    <citation type="journal article" date="2020" name="Stud. Mycol.">
        <title>101 Dothideomycetes genomes: a test case for predicting lifestyles and emergence of pathogens.</title>
        <authorList>
            <person name="Haridas S."/>
            <person name="Albert R."/>
            <person name="Binder M."/>
            <person name="Bloem J."/>
            <person name="Labutti K."/>
            <person name="Salamov A."/>
            <person name="Andreopoulos B."/>
            <person name="Baker S."/>
            <person name="Barry K."/>
            <person name="Bills G."/>
            <person name="Bluhm B."/>
            <person name="Cannon C."/>
            <person name="Castanera R."/>
            <person name="Culley D."/>
            <person name="Daum C."/>
            <person name="Ezra D."/>
            <person name="Gonzalez J."/>
            <person name="Henrissat B."/>
            <person name="Kuo A."/>
            <person name="Liang C."/>
            <person name="Lipzen A."/>
            <person name="Lutzoni F."/>
            <person name="Magnuson J."/>
            <person name="Mondo S."/>
            <person name="Nolan M."/>
            <person name="Ohm R."/>
            <person name="Pangilinan J."/>
            <person name="Park H.-J."/>
            <person name="Ramirez L."/>
            <person name="Alfaro M."/>
            <person name="Sun H."/>
            <person name="Tritt A."/>
            <person name="Yoshinaga Y."/>
            <person name="Zwiers L.-H."/>
            <person name="Turgeon B."/>
            <person name="Goodwin S."/>
            <person name="Spatafora J."/>
            <person name="Crous P."/>
            <person name="Grigoriev I."/>
        </authorList>
    </citation>
    <scope>NUCLEOTIDE SEQUENCE</scope>
    <source>
        <strain evidence="2">CBS 130266</strain>
    </source>
</reference>
<organism evidence="2 3">
    <name type="scientific">Tothia fuscella</name>
    <dbReference type="NCBI Taxonomy" id="1048955"/>
    <lineage>
        <taxon>Eukaryota</taxon>
        <taxon>Fungi</taxon>
        <taxon>Dikarya</taxon>
        <taxon>Ascomycota</taxon>
        <taxon>Pezizomycotina</taxon>
        <taxon>Dothideomycetes</taxon>
        <taxon>Pleosporomycetidae</taxon>
        <taxon>Venturiales</taxon>
        <taxon>Cylindrosympodiaceae</taxon>
        <taxon>Tothia</taxon>
    </lineage>
</organism>
<feature type="domain" description="Glyoxalase-like" evidence="1">
    <location>
        <begin position="32"/>
        <end position="135"/>
    </location>
</feature>
<dbReference type="SUPFAM" id="SSF54593">
    <property type="entry name" value="Glyoxalase/Bleomycin resistance protein/Dihydroxybiphenyl dioxygenase"/>
    <property type="match status" value="1"/>
</dbReference>
<dbReference type="AlphaFoldDB" id="A0A9P4P153"/>
<keyword evidence="3" id="KW-1185">Reference proteome</keyword>